<dbReference type="WBParaSite" id="SVE_2005900.1">
    <property type="protein sequence ID" value="SVE_2005900.1"/>
    <property type="gene ID" value="SVE_2005900"/>
</dbReference>
<dbReference type="AlphaFoldDB" id="A0A0K0G5N8"/>
<sequence>MKFLIFFLLSVSFFSTLEGTFICDGCAVTVDFINKLLNDSQVNITNNIVNICDKVTSRKEPFDSLCKRIVSYETDKIIKMVQKYGNSTVICQQLHFCRGNSSTSSYSFTISDKVVIFIKIYLLTNILKTITVYTIQ</sequence>
<evidence type="ECO:0000313" key="4">
    <source>
        <dbReference type="Proteomes" id="UP000035680"/>
    </source>
</evidence>
<protein>
    <submittedName>
        <fullName evidence="5">Saposin B-type domain-containing protein</fullName>
    </submittedName>
</protein>
<reference evidence="5" key="2">
    <citation type="submission" date="2015-08" db="UniProtKB">
        <authorList>
            <consortium name="WormBaseParasite"/>
        </authorList>
    </citation>
    <scope>IDENTIFICATION</scope>
</reference>
<dbReference type="Proteomes" id="UP000035680">
    <property type="component" value="Unassembled WGS sequence"/>
</dbReference>
<dbReference type="InterPro" id="IPR008138">
    <property type="entry name" value="SapB_2"/>
</dbReference>
<evidence type="ECO:0000259" key="3">
    <source>
        <dbReference type="PROSITE" id="PS50015"/>
    </source>
</evidence>
<dbReference type="Pfam" id="PF03489">
    <property type="entry name" value="SapB_2"/>
    <property type="match status" value="1"/>
</dbReference>
<dbReference type="InterPro" id="IPR008139">
    <property type="entry name" value="SaposinB_dom"/>
</dbReference>
<evidence type="ECO:0000256" key="1">
    <source>
        <dbReference type="ARBA" id="ARBA00023157"/>
    </source>
</evidence>
<dbReference type="InterPro" id="IPR011001">
    <property type="entry name" value="Saposin-like"/>
</dbReference>
<evidence type="ECO:0000313" key="5">
    <source>
        <dbReference type="WBParaSite" id="SVE_2005900.1"/>
    </source>
</evidence>
<feature type="chain" id="PRO_5005330605" evidence="2">
    <location>
        <begin position="20"/>
        <end position="136"/>
    </location>
</feature>
<accession>A0A0K0G5N8</accession>
<keyword evidence="1" id="KW-1015">Disulfide bond</keyword>
<feature type="domain" description="Saposin B-type" evidence="3">
    <location>
        <begin position="19"/>
        <end position="101"/>
    </location>
</feature>
<dbReference type="SUPFAM" id="SSF47862">
    <property type="entry name" value="Saposin"/>
    <property type="match status" value="1"/>
</dbReference>
<proteinExistence type="predicted"/>
<dbReference type="PROSITE" id="PS50015">
    <property type="entry name" value="SAP_B"/>
    <property type="match status" value="1"/>
</dbReference>
<organism evidence="4 5">
    <name type="scientific">Strongyloides venezuelensis</name>
    <name type="common">Threadworm</name>
    <dbReference type="NCBI Taxonomy" id="75913"/>
    <lineage>
        <taxon>Eukaryota</taxon>
        <taxon>Metazoa</taxon>
        <taxon>Ecdysozoa</taxon>
        <taxon>Nematoda</taxon>
        <taxon>Chromadorea</taxon>
        <taxon>Rhabditida</taxon>
        <taxon>Tylenchina</taxon>
        <taxon>Panagrolaimomorpha</taxon>
        <taxon>Strongyloidoidea</taxon>
        <taxon>Strongyloididae</taxon>
        <taxon>Strongyloides</taxon>
    </lineage>
</organism>
<evidence type="ECO:0000256" key="2">
    <source>
        <dbReference type="SAM" id="SignalP"/>
    </source>
</evidence>
<reference evidence="4" key="1">
    <citation type="submission" date="2014-07" db="EMBL/GenBank/DDBJ databases">
        <authorList>
            <person name="Martin A.A"/>
            <person name="De Silva N."/>
        </authorList>
    </citation>
    <scope>NUCLEOTIDE SEQUENCE</scope>
</reference>
<dbReference type="Gene3D" id="1.10.225.10">
    <property type="entry name" value="Saposin-like"/>
    <property type="match status" value="1"/>
</dbReference>
<keyword evidence="4" id="KW-1185">Reference proteome</keyword>
<feature type="signal peptide" evidence="2">
    <location>
        <begin position="1"/>
        <end position="19"/>
    </location>
</feature>
<dbReference type="SMART" id="SM00741">
    <property type="entry name" value="SapB"/>
    <property type="match status" value="1"/>
</dbReference>
<name>A0A0K0G5N8_STRVS</name>
<keyword evidence="2" id="KW-0732">Signal</keyword>